<keyword evidence="4" id="KW-1185">Reference proteome</keyword>
<dbReference type="AlphaFoldDB" id="A0AAN7V2E4"/>
<dbReference type="Proteomes" id="UP001329430">
    <property type="component" value="Chromosome 7"/>
</dbReference>
<sequence>MKQFIVFVICCISFVYSENYIEDYCWRDYNGEIPTDAFRCGSDRDGDPIYVGQVLYENKLVPGKIHHNDPKIHFEFYKAYTANETIKILCVRHPERFQWIQVKYYDVFRMTDKHFFQGGYEKGYDTYIGRAKSHGELTVGKVICSPTNCIRLTTIENGTWYDHDEFEILAYDPDAVIYQNPYSVDGRQSFVPYLLLLLMIIFLLVVLFITLRRC</sequence>
<comment type="caution">
    <text evidence="3">The sequence shown here is derived from an EMBL/GenBank/DDBJ whole genome shotgun (WGS) entry which is preliminary data.</text>
</comment>
<reference evidence="3 4" key="1">
    <citation type="journal article" date="2024" name="Insects">
        <title>An Improved Chromosome-Level Genome Assembly of the Firefly Pyrocoelia pectoralis.</title>
        <authorList>
            <person name="Fu X."/>
            <person name="Meyer-Rochow V.B."/>
            <person name="Ballantyne L."/>
            <person name="Zhu X."/>
        </authorList>
    </citation>
    <scope>NUCLEOTIDE SEQUENCE [LARGE SCALE GENOMIC DNA]</scope>
    <source>
        <strain evidence="3">XCY_ONT2</strain>
    </source>
</reference>
<keyword evidence="1" id="KW-0812">Transmembrane</keyword>
<feature type="transmembrane region" description="Helical" evidence="1">
    <location>
        <begin position="190"/>
        <end position="211"/>
    </location>
</feature>
<evidence type="ECO:0000256" key="1">
    <source>
        <dbReference type="SAM" id="Phobius"/>
    </source>
</evidence>
<feature type="chain" id="PRO_5043049339" evidence="2">
    <location>
        <begin position="18"/>
        <end position="214"/>
    </location>
</feature>
<keyword evidence="1" id="KW-1133">Transmembrane helix</keyword>
<evidence type="ECO:0000313" key="4">
    <source>
        <dbReference type="Proteomes" id="UP001329430"/>
    </source>
</evidence>
<accession>A0AAN7V2E4</accession>
<feature type="signal peptide" evidence="2">
    <location>
        <begin position="1"/>
        <end position="17"/>
    </location>
</feature>
<dbReference type="PANTHER" id="PTHR31649">
    <property type="entry name" value="AGAP009604-PA"/>
    <property type="match status" value="1"/>
</dbReference>
<proteinExistence type="predicted"/>
<keyword evidence="1" id="KW-0472">Membrane</keyword>
<dbReference type="Pfam" id="PF11901">
    <property type="entry name" value="DM9"/>
    <property type="match status" value="1"/>
</dbReference>
<gene>
    <name evidence="3" type="ORF">RI129_009617</name>
</gene>
<protein>
    <submittedName>
        <fullName evidence="3">Uncharacterized protein</fullName>
    </submittedName>
</protein>
<name>A0AAN7V2E4_9COLE</name>
<keyword evidence="2" id="KW-0732">Signal</keyword>
<evidence type="ECO:0000313" key="3">
    <source>
        <dbReference type="EMBL" id="KAK5641070.1"/>
    </source>
</evidence>
<evidence type="ECO:0000256" key="2">
    <source>
        <dbReference type="SAM" id="SignalP"/>
    </source>
</evidence>
<dbReference type="EMBL" id="JAVRBK010000007">
    <property type="protein sequence ID" value="KAK5641070.1"/>
    <property type="molecule type" value="Genomic_DNA"/>
</dbReference>
<dbReference type="InterPro" id="IPR006616">
    <property type="entry name" value="DM9_repeat"/>
</dbReference>
<organism evidence="3 4">
    <name type="scientific">Pyrocoelia pectoralis</name>
    <dbReference type="NCBI Taxonomy" id="417401"/>
    <lineage>
        <taxon>Eukaryota</taxon>
        <taxon>Metazoa</taxon>
        <taxon>Ecdysozoa</taxon>
        <taxon>Arthropoda</taxon>
        <taxon>Hexapoda</taxon>
        <taxon>Insecta</taxon>
        <taxon>Pterygota</taxon>
        <taxon>Neoptera</taxon>
        <taxon>Endopterygota</taxon>
        <taxon>Coleoptera</taxon>
        <taxon>Polyphaga</taxon>
        <taxon>Elateriformia</taxon>
        <taxon>Elateroidea</taxon>
        <taxon>Lampyridae</taxon>
        <taxon>Lampyrinae</taxon>
        <taxon>Pyrocoelia</taxon>
    </lineage>
</organism>
<dbReference type="PANTHER" id="PTHR31649:SF10">
    <property type="entry name" value="IP19903P-RELATED"/>
    <property type="match status" value="1"/>
</dbReference>
<dbReference type="SMART" id="SM00696">
    <property type="entry name" value="DM9"/>
    <property type="match status" value="1"/>
</dbReference>